<organism evidence="3 4">
    <name type="scientific">Tritrichomonas foetus</name>
    <dbReference type="NCBI Taxonomy" id="1144522"/>
    <lineage>
        <taxon>Eukaryota</taxon>
        <taxon>Metamonada</taxon>
        <taxon>Parabasalia</taxon>
        <taxon>Tritrichomonadida</taxon>
        <taxon>Tritrichomonadidae</taxon>
        <taxon>Tritrichomonas</taxon>
    </lineage>
</organism>
<dbReference type="PANTHER" id="PTHR11102">
    <property type="entry name" value="SEL-1-LIKE PROTEIN"/>
    <property type="match status" value="1"/>
</dbReference>
<evidence type="ECO:0000313" key="4">
    <source>
        <dbReference type="Proteomes" id="UP000179807"/>
    </source>
</evidence>
<dbReference type="Gene3D" id="1.10.510.10">
    <property type="entry name" value="Transferase(Phosphotransferase) domain 1"/>
    <property type="match status" value="1"/>
</dbReference>
<dbReference type="Proteomes" id="UP000179807">
    <property type="component" value="Unassembled WGS sequence"/>
</dbReference>
<dbReference type="InterPro" id="IPR011990">
    <property type="entry name" value="TPR-like_helical_dom_sf"/>
</dbReference>
<evidence type="ECO:0000313" key="3">
    <source>
        <dbReference type="EMBL" id="OHT02917.1"/>
    </source>
</evidence>
<dbReference type="PANTHER" id="PTHR11102:SF160">
    <property type="entry name" value="ERAD-ASSOCIATED E3 UBIQUITIN-PROTEIN LIGASE COMPONENT HRD3"/>
    <property type="match status" value="1"/>
</dbReference>
<dbReference type="GeneID" id="94841714"/>
<dbReference type="Pfam" id="PF00069">
    <property type="entry name" value="Pkinase"/>
    <property type="match status" value="1"/>
</dbReference>
<dbReference type="VEuPathDB" id="TrichDB:TRFO_29844"/>
<evidence type="ECO:0000259" key="2">
    <source>
        <dbReference type="PROSITE" id="PS50011"/>
    </source>
</evidence>
<proteinExistence type="inferred from homology"/>
<dbReference type="SUPFAM" id="SSF56112">
    <property type="entry name" value="Protein kinase-like (PK-like)"/>
    <property type="match status" value="1"/>
</dbReference>
<dbReference type="InterPro" id="IPR000719">
    <property type="entry name" value="Prot_kinase_dom"/>
</dbReference>
<comment type="caution">
    <text evidence="3">The sequence shown here is derived from an EMBL/GenBank/DDBJ whole genome shotgun (WGS) entry which is preliminary data.</text>
</comment>
<comment type="similarity">
    <text evidence="1">Belongs to the sel-1 family.</text>
</comment>
<dbReference type="Pfam" id="PF08238">
    <property type="entry name" value="Sel1"/>
    <property type="match status" value="8"/>
</dbReference>
<name>A0A1J4K079_9EUKA</name>
<evidence type="ECO:0000256" key="1">
    <source>
        <dbReference type="ARBA" id="ARBA00038101"/>
    </source>
</evidence>
<gene>
    <name evidence="3" type="ORF">TRFO_29844</name>
</gene>
<sequence>MNEKESVTMEMTKTSIAGTPLYMAPEIVDGEKYSSKIDVYAYSLIVYEILSGTPPVIEGNNPFQILFYVKNGIRPDLSHISNKTQRSFIEHCWCNDPKERYSFSQIVSFLLSSLNQGNTNNNENVSGKVEDISFIEEEIDQNEIEDYLEQFESLTTFQDSNMTNTENAFHDSFIHIESKEKKIEGKIQEGIEVKIQERMINNQKDPSSQEIVEKNGSQIAIDFTDSESLFNYANMLHNGEGIERNYSEAIKYYKMAIDKGNADAMNSYANMLKDGKGIEQNYFEAIRYYKMAIDKENSNAMNNYAFMLQKGEGIERNYSEAIRYYKMAIDKENSNAMYNYANMLQKGEGIERNYSEAIKYYKMAIDQGNADAMNSYALMLETGEGIERNSSKAVKYYKMAIDLGNPYAMFNYADMIEKKSGFILHINSSESIRYFKMSADHGCLEGILRYAKMLKKGQGTKRNYSEAIKYYKKAIDLGSMQAMIFYAKMLKKGQGIKQNLSKAAKYYQKAYKLGDLNALKEFKKISSKLSKE</sequence>
<dbReference type="SUPFAM" id="SSF81901">
    <property type="entry name" value="HCP-like"/>
    <property type="match status" value="2"/>
</dbReference>
<dbReference type="RefSeq" id="XP_068356053.1">
    <property type="nucleotide sequence ID" value="XM_068507010.1"/>
</dbReference>
<dbReference type="InterPro" id="IPR006597">
    <property type="entry name" value="Sel1-like"/>
</dbReference>
<dbReference type="EMBL" id="MLAK01000848">
    <property type="protein sequence ID" value="OHT02917.1"/>
    <property type="molecule type" value="Genomic_DNA"/>
</dbReference>
<dbReference type="PROSITE" id="PS50011">
    <property type="entry name" value="PROTEIN_KINASE_DOM"/>
    <property type="match status" value="1"/>
</dbReference>
<protein>
    <recommendedName>
        <fullName evidence="2">Protein kinase domain-containing protein</fullName>
    </recommendedName>
</protein>
<accession>A0A1J4K079</accession>
<dbReference type="InterPro" id="IPR011009">
    <property type="entry name" value="Kinase-like_dom_sf"/>
</dbReference>
<dbReference type="OrthoDB" id="272077at2759"/>
<dbReference type="InterPro" id="IPR050767">
    <property type="entry name" value="Sel1_AlgK"/>
</dbReference>
<dbReference type="GO" id="GO:0004672">
    <property type="term" value="F:protein kinase activity"/>
    <property type="evidence" value="ECO:0007669"/>
    <property type="project" value="InterPro"/>
</dbReference>
<dbReference type="SMART" id="SM00671">
    <property type="entry name" value="SEL1"/>
    <property type="match status" value="8"/>
</dbReference>
<keyword evidence="4" id="KW-1185">Reference proteome</keyword>
<dbReference type="AlphaFoldDB" id="A0A1J4K079"/>
<dbReference type="Gene3D" id="1.25.40.10">
    <property type="entry name" value="Tetratricopeptide repeat domain"/>
    <property type="match status" value="2"/>
</dbReference>
<dbReference type="GO" id="GO:0005524">
    <property type="term" value="F:ATP binding"/>
    <property type="evidence" value="ECO:0007669"/>
    <property type="project" value="InterPro"/>
</dbReference>
<feature type="domain" description="Protein kinase" evidence="2">
    <location>
        <begin position="1"/>
        <end position="110"/>
    </location>
</feature>
<reference evidence="3" key="1">
    <citation type="submission" date="2016-10" db="EMBL/GenBank/DDBJ databases">
        <authorList>
            <person name="Benchimol M."/>
            <person name="Almeida L.G."/>
            <person name="Vasconcelos A.T."/>
            <person name="Perreira-Neves A."/>
            <person name="Rosa I.A."/>
            <person name="Tasca T."/>
            <person name="Bogo M.R."/>
            <person name="de Souza W."/>
        </authorList>
    </citation>
    <scope>NUCLEOTIDE SEQUENCE [LARGE SCALE GENOMIC DNA]</scope>
    <source>
        <strain evidence="3">K</strain>
    </source>
</reference>